<dbReference type="PANTHER" id="PTHR43053">
    <property type="entry name" value="GLYCOSIDASE FAMILY 31"/>
    <property type="match status" value="1"/>
</dbReference>
<name>A0A7R9ABV6_9CRUS</name>
<evidence type="ECO:0000256" key="3">
    <source>
        <dbReference type="SAM" id="MobiDB-lite"/>
    </source>
</evidence>
<evidence type="ECO:0000256" key="4">
    <source>
        <dbReference type="SAM" id="Phobius"/>
    </source>
</evidence>
<accession>A0A7R9ABV6</accession>
<keyword evidence="2" id="KW-0326">Glycosidase</keyword>
<keyword evidence="4" id="KW-1133">Transmembrane helix</keyword>
<dbReference type="InterPro" id="IPR050985">
    <property type="entry name" value="Alpha-glycosidase_related"/>
</dbReference>
<organism evidence="5">
    <name type="scientific">Darwinula stevensoni</name>
    <dbReference type="NCBI Taxonomy" id="69355"/>
    <lineage>
        <taxon>Eukaryota</taxon>
        <taxon>Metazoa</taxon>
        <taxon>Ecdysozoa</taxon>
        <taxon>Arthropoda</taxon>
        <taxon>Crustacea</taxon>
        <taxon>Oligostraca</taxon>
        <taxon>Ostracoda</taxon>
        <taxon>Podocopa</taxon>
        <taxon>Podocopida</taxon>
        <taxon>Darwinulocopina</taxon>
        <taxon>Darwinuloidea</taxon>
        <taxon>Darwinulidae</taxon>
        <taxon>Darwinula</taxon>
    </lineage>
</organism>
<feature type="compositionally biased region" description="Polar residues" evidence="3">
    <location>
        <begin position="28"/>
        <end position="43"/>
    </location>
</feature>
<proteinExistence type="predicted"/>
<dbReference type="GO" id="GO:0016798">
    <property type="term" value="F:hydrolase activity, acting on glycosyl bonds"/>
    <property type="evidence" value="ECO:0007669"/>
    <property type="project" value="UniProtKB-KW"/>
</dbReference>
<keyword evidence="4" id="KW-0472">Membrane</keyword>
<evidence type="ECO:0000256" key="2">
    <source>
        <dbReference type="ARBA" id="ARBA00023295"/>
    </source>
</evidence>
<evidence type="ECO:0000256" key="1">
    <source>
        <dbReference type="ARBA" id="ARBA00022801"/>
    </source>
</evidence>
<feature type="region of interest" description="Disordered" evidence="3">
    <location>
        <begin position="93"/>
        <end position="113"/>
    </location>
</feature>
<keyword evidence="6" id="KW-1185">Reference proteome</keyword>
<keyword evidence="1" id="KW-0378">Hydrolase</keyword>
<evidence type="ECO:0000313" key="5">
    <source>
        <dbReference type="EMBL" id="CAD7251320.1"/>
    </source>
</evidence>
<dbReference type="EMBL" id="LR902971">
    <property type="protein sequence ID" value="CAD7251320.1"/>
    <property type="molecule type" value="Genomic_DNA"/>
</dbReference>
<sequence>MSCSYSPVPVKKKQNGLSPVATDHPTPQWKTGTTDETTPISLHNPSSPDPPFPRENPPPNDSSYSTLQRKLATTLYPSDSSKQLHLHIVPSAPGSLMESSRSDLQAPRLPSPPSAPVIANKLLDRVLFPKPKTPDAVPATKPTFLRVPKPDAREKEVVRSSWVLTANHAESDDEHVAVTIPLAIKVRRDSLVKNLPELKDVEPSSPYKSLRSSVSPFFKRAMLDDKAAVKIFVAFLFLSITVGMALTYIYYYRQLLIRYLGTQMHIDERDRRVAFLNSSQHPILTGRLGMGLGGDAGLLCLRQMELDYDELCMEWKGKARLYVSLQQHGSGSESYSLHNSERSERWKVGGNFVIVVVVQCYNFMWSSLLTQTEHRDCFSLADASWYGMGDGFTWPLNRPAGEDQPFSVNRTAYVTGAGPFGRILRRTWYSSAGAVIHVPYELPLFVSVDSEEPGSLCLSVAHQEQYYRVPPEEYLELNYSVCTADTLKLVRNEVGPRGRKMGENEPQGTTPLLVFFRPDPFTDFSQAGLFKFLEKLDTVYGKSRRPEYVVLDQSWQ</sequence>
<dbReference type="AlphaFoldDB" id="A0A7R9ABV6"/>
<feature type="non-terminal residue" evidence="5">
    <location>
        <position position="556"/>
    </location>
</feature>
<dbReference type="Proteomes" id="UP000677054">
    <property type="component" value="Unassembled WGS sequence"/>
</dbReference>
<dbReference type="OrthoDB" id="10070917at2759"/>
<dbReference type="EMBL" id="CAJPEV010003454">
    <property type="protein sequence ID" value="CAG0899788.1"/>
    <property type="molecule type" value="Genomic_DNA"/>
</dbReference>
<gene>
    <name evidence="5" type="ORF">DSTB1V02_LOCUS11087</name>
</gene>
<keyword evidence="4" id="KW-0812">Transmembrane</keyword>
<evidence type="ECO:0000313" key="6">
    <source>
        <dbReference type="Proteomes" id="UP000677054"/>
    </source>
</evidence>
<feature type="transmembrane region" description="Helical" evidence="4">
    <location>
        <begin position="227"/>
        <end position="251"/>
    </location>
</feature>
<reference evidence="5" key="1">
    <citation type="submission" date="2020-11" db="EMBL/GenBank/DDBJ databases">
        <authorList>
            <person name="Tran Van P."/>
        </authorList>
    </citation>
    <scope>NUCLEOTIDE SEQUENCE</scope>
</reference>
<dbReference type="PANTHER" id="PTHR43053:SF4">
    <property type="entry name" value="MYOGENESIS-REGULATING GLYCOSIDASE"/>
    <property type="match status" value="1"/>
</dbReference>
<protein>
    <submittedName>
        <fullName evidence="5">Uncharacterized protein</fullName>
    </submittedName>
</protein>
<feature type="region of interest" description="Disordered" evidence="3">
    <location>
        <begin position="1"/>
        <end position="67"/>
    </location>
</feature>
<feature type="compositionally biased region" description="Pro residues" evidence="3">
    <location>
        <begin position="47"/>
        <end position="60"/>
    </location>
</feature>